<dbReference type="PROSITE" id="PS51465">
    <property type="entry name" value="KAZAL_2"/>
    <property type="match status" value="1"/>
</dbReference>
<evidence type="ECO:0000259" key="1">
    <source>
        <dbReference type="PROSITE" id="PS51465"/>
    </source>
</evidence>
<dbReference type="AlphaFoldDB" id="A0A0F6W0Y3"/>
<dbReference type="PROSITE" id="PS51257">
    <property type="entry name" value="PROKAR_LIPOPROTEIN"/>
    <property type="match status" value="1"/>
</dbReference>
<organism evidence="2 3">
    <name type="scientific">Sandaracinus amylolyticus</name>
    <dbReference type="NCBI Taxonomy" id="927083"/>
    <lineage>
        <taxon>Bacteria</taxon>
        <taxon>Pseudomonadati</taxon>
        <taxon>Myxococcota</taxon>
        <taxon>Polyangia</taxon>
        <taxon>Polyangiales</taxon>
        <taxon>Sandaracinaceae</taxon>
        <taxon>Sandaracinus</taxon>
    </lineage>
</organism>
<dbReference type="KEGG" id="samy:DB32_001785"/>
<evidence type="ECO:0000313" key="2">
    <source>
        <dbReference type="EMBL" id="AKF04636.1"/>
    </source>
</evidence>
<dbReference type="STRING" id="927083.DB32_001785"/>
<feature type="domain" description="Kazal-like" evidence="1">
    <location>
        <begin position="122"/>
        <end position="172"/>
    </location>
</feature>
<dbReference type="SUPFAM" id="SSF100895">
    <property type="entry name" value="Kazal-type serine protease inhibitors"/>
    <property type="match status" value="1"/>
</dbReference>
<proteinExistence type="predicted"/>
<evidence type="ECO:0000313" key="3">
    <source>
        <dbReference type="Proteomes" id="UP000034883"/>
    </source>
</evidence>
<sequence>MSMTRTLTLTLTLALVSGCTGRGDDTDTDSGAPTDAGVDAQTLVVDAGSDAGDTDEPDAGGCELDCVELPPECHYEGRDCATESCGEIVCPDPSRMCGSLFHGRCASDEYCDFYIEGACGALDEVGLCRERPTSCDEQPEQPVCACNGTTYDNACEAHRAGFEVVMEGECPPPSVCNGDDAWGEGEGCTTELGWKWDGNTCAPVVGCTCTGTFCPSLFASRDACRVGSETCIAHRCQAQDAAAVTTGCDEPSSIGWRWDGTACVELVGCSCDGTSCWRVEGTDRAGCEAEYVTECEPIPAAR</sequence>
<accession>A0A0F6W0Y3</accession>
<protein>
    <submittedName>
        <fullName evidence="2">Kazal-type serine protease inhibitor domain protein</fullName>
    </submittedName>
</protein>
<dbReference type="EMBL" id="CP011125">
    <property type="protein sequence ID" value="AKF04636.1"/>
    <property type="molecule type" value="Genomic_DNA"/>
</dbReference>
<keyword evidence="3" id="KW-1185">Reference proteome</keyword>
<dbReference type="InterPro" id="IPR036058">
    <property type="entry name" value="Kazal_dom_sf"/>
</dbReference>
<dbReference type="Proteomes" id="UP000034883">
    <property type="component" value="Chromosome"/>
</dbReference>
<reference evidence="2 3" key="1">
    <citation type="submission" date="2015-03" db="EMBL/GenBank/DDBJ databases">
        <title>Genome assembly of Sandaracinus amylolyticus DSM 53668.</title>
        <authorList>
            <person name="Sharma G."/>
            <person name="Subramanian S."/>
        </authorList>
    </citation>
    <scope>NUCLEOTIDE SEQUENCE [LARGE SCALE GENOMIC DNA]</scope>
    <source>
        <strain evidence="2 3">DSM 53668</strain>
    </source>
</reference>
<dbReference type="Gene3D" id="3.30.60.30">
    <property type="match status" value="1"/>
</dbReference>
<gene>
    <name evidence="2" type="ORF">DB32_001785</name>
</gene>
<dbReference type="InterPro" id="IPR002350">
    <property type="entry name" value="Kazal_dom"/>
</dbReference>
<name>A0A0F6W0Y3_9BACT</name>